<dbReference type="CDD" id="cd05252">
    <property type="entry name" value="CDP_GD_SDR_e"/>
    <property type="match status" value="1"/>
</dbReference>
<sequence length="384" mass="42716">MLNRSFWKNRKVFVTGHTGFKGAWLSLWLEALGADVTGYALDPPTEPNLFEQARVAECVHSIHGDVRDLAHLQAAMAACAPDVVIHMAAQSVVRTSYEHPVDTYATNVMGTVHLMEAVRQLERPCVVVNVTSDKCYDNREWVWGYRESDAMGGHDPYSNSKGCSELVTNAYRDSYFPPETLSRHGVAVASARAGNAIGGGDWTANQLIPDLIRAFIDRRPCRIRNPAAIRPWQFVLMPLHGYLLLCERLAEDGARFASGWNFGPAEADARPVSWIADKLVSSWGEGASWAQDGTPHPAEAQLLRLDTSKARTLLNWHPVLQLDQSLLWIVEWYEAFQAGKDLQSLTRRQIERYEYLLQDDAETCALAARRMKAAAAPLLSAAEG</sequence>
<dbReference type="EC" id="4.2.1.45" evidence="2"/>
<dbReference type="Gene3D" id="3.40.50.720">
    <property type="entry name" value="NAD(P)-binding Rossmann-like Domain"/>
    <property type="match status" value="1"/>
</dbReference>
<dbReference type="InterPro" id="IPR016040">
    <property type="entry name" value="NAD(P)-bd_dom"/>
</dbReference>
<dbReference type="SUPFAM" id="SSF51735">
    <property type="entry name" value="NAD(P)-binding Rossmann-fold domains"/>
    <property type="match status" value="1"/>
</dbReference>
<name>A0A9E7ZVH5_9HYPH</name>
<dbReference type="Gene3D" id="3.90.25.10">
    <property type="entry name" value="UDP-galactose 4-epimerase, domain 1"/>
    <property type="match status" value="1"/>
</dbReference>
<dbReference type="EMBL" id="CP102774">
    <property type="protein sequence ID" value="UZF87112.1"/>
    <property type="molecule type" value="Genomic_DNA"/>
</dbReference>
<dbReference type="AlphaFoldDB" id="A0A9E7ZVH5"/>
<keyword evidence="2" id="KW-0456">Lyase</keyword>
<feature type="domain" description="NAD(P)-binding" evidence="1">
    <location>
        <begin position="13"/>
        <end position="175"/>
    </location>
</feature>
<evidence type="ECO:0000313" key="2">
    <source>
        <dbReference type="EMBL" id="UZF87112.1"/>
    </source>
</evidence>
<gene>
    <name evidence="2" type="primary">rfbG</name>
    <name evidence="2" type="ORF">NWE54_25750</name>
</gene>
<dbReference type="NCBIfam" id="TIGR02622">
    <property type="entry name" value="CDP_4_6_dhtase"/>
    <property type="match status" value="1"/>
</dbReference>
<reference evidence="2" key="1">
    <citation type="submission" date="2022-08" db="EMBL/GenBank/DDBJ databases">
        <title>Complete Genome Sequences of 2 Bosea sp. soil isolates.</title>
        <authorList>
            <person name="Alvarez Arevalo M."/>
            <person name="Sterndorff E.B."/>
            <person name="Faurdal D."/>
            <person name="Joergensen T.S."/>
            <person name="Weber T."/>
        </authorList>
    </citation>
    <scope>NUCLEOTIDE SEQUENCE</scope>
    <source>
        <strain evidence="2">NBC_00436</strain>
    </source>
</reference>
<dbReference type="GO" id="GO:0047733">
    <property type="term" value="F:CDP-glucose 4,6-dehydratase activity"/>
    <property type="evidence" value="ECO:0007669"/>
    <property type="project" value="UniProtKB-EC"/>
</dbReference>
<dbReference type="Pfam" id="PF16363">
    <property type="entry name" value="GDP_Man_Dehyd"/>
    <property type="match status" value="1"/>
</dbReference>
<dbReference type="InterPro" id="IPR013445">
    <property type="entry name" value="CDP_4_6_deHydtase"/>
</dbReference>
<accession>A0A9E7ZVH5</accession>
<proteinExistence type="predicted"/>
<dbReference type="InterPro" id="IPR036291">
    <property type="entry name" value="NAD(P)-bd_dom_sf"/>
</dbReference>
<protein>
    <submittedName>
        <fullName evidence="2">CDP-glucose 4,6-dehydratase</fullName>
        <ecNumber evidence="2">4.2.1.45</ecNumber>
    </submittedName>
</protein>
<organism evidence="2">
    <name type="scientific">Bosea sp. NBC_00436</name>
    <dbReference type="NCBI Taxonomy" id="2969620"/>
    <lineage>
        <taxon>Bacteria</taxon>
        <taxon>Pseudomonadati</taxon>
        <taxon>Pseudomonadota</taxon>
        <taxon>Alphaproteobacteria</taxon>
        <taxon>Hyphomicrobiales</taxon>
        <taxon>Boseaceae</taxon>
        <taxon>Bosea</taxon>
    </lineage>
</organism>
<evidence type="ECO:0000259" key="1">
    <source>
        <dbReference type="Pfam" id="PF16363"/>
    </source>
</evidence>
<dbReference type="PANTHER" id="PTHR43000">
    <property type="entry name" value="DTDP-D-GLUCOSE 4,6-DEHYDRATASE-RELATED"/>
    <property type="match status" value="1"/>
</dbReference>